<protein>
    <submittedName>
        <fullName evidence="2">Uncharacterized protein</fullName>
    </submittedName>
</protein>
<reference evidence="2" key="2">
    <citation type="journal article" date="2023" name="IMA Fungus">
        <title>Comparative genomic study of the Penicillium genus elucidates a diverse pangenome and 15 lateral gene transfer events.</title>
        <authorList>
            <person name="Petersen C."/>
            <person name="Sorensen T."/>
            <person name="Nielsen M.R."/>
            <person name="Sondergaard T.E."/>
            <person name="Sorensen J.L."/>
            <person name="Fitzpatrick D.A."/>
            <person name="Frisvad J.C."/>
            <person name="Nielsen K.L."/>
        </authorList>
    </citation>
    <scope>NUCLEOTIDE SEQUENCE</scope>
    <source>
        <strain evidence="2">IBT 30728</strain>
    </source>
</reference>
<gene>
    <name evidence="2" type="ORF">N7539_009379</name>
</gene>
<dbReference type="GeneID" id="81629224"/>
<keyword evidence="3" id="KW-1185">Reference proteome</keyword>
<accession>A0A9W9WKJ6</accession>
<organism evidence="2 3">
    <name type="scientific">Penicillium diatomitis</name>
    <dbReference type="NCBI Taxonomy" id="2819901"/>
    <lineage>
        <taxon>Eukaryota</taxon>
        <taxon>Fungi</taxon>
        <taxon>Dikarya</taxon>
        <taxon>Ascomycota</taxon>
        <taxon>Pezizomycotina</taxon>
        <taxon>Eurotiomycetes</taxon>
        <taxon>Eurotiomycetidae</taxon>
        <taxon>Eurotiales</taxon>
        <taxon>Aspergillaceae</taxon>
        <taxon>Penicillium</taxon>
    </lineage>
</organism>
<reference evidence="2" key="1">
    <citation type="submission" date="2022-12" db="EMBL/GenBank/DDBJ databases">
        <authorList>
            <person name="Petersen C."/>
        </authorList>
    </citation>
    <scope>NUCLEOTIDE SEQUENCE</scope>
    <source>
        <strain evidence="2">IBT 30728</strain>
    </source>
</reference>
<dbReference type="EMBL" id="JAPWDQ010000018">
    <property type="protein sequence ID" value="KAJ5466650.1"/>
    <property type="molecule type" value="Genomic_DNA"/>
</dbReference>
<evidence type="ECO:0000313" key="2">
    <source>
        <dbReference type="EMBL" id="KAJ5466650.1"/>
    </source>
</evidence>
<comment type="caution">
    <text evidence="2">The sequence shown here is derived from an EMBL/GenBank/DDBJ whole genome shotgun (WGS) entry which is preliminary data.</text>
</comment>
<dbReference type="Proteomes" id="UP001148312">
    <property type="component" value="Unassembled WGS sequence"/>
</dbReference>
<dbReference type="RefSeq" id="XP_056785696.1">
    <property type="nucleotide sequence ID" value="XM_056938974.1"/>
</dbReference>
<name>A0A9W9WKJ6_9EURO</name>
<evidence type="ECO:0000313" key="3">
    <source>
        <dbReference type="Proteomes" id="UP001148312"/>
    </source>
</evidence>
<feature type="compositionally biased region" description="Basic and acidic residues" evidence="1">
    <location>
        <begin position="60"/>
        <end position="69"/>
    </location>
</feature>
<feature type="region of interest" description="Disordered" evidence="1">
    <location>
        <begin position="40"/>
        <end position="69"/>
    </location>
</feature>
<sequence length="69" mass="7576">MVKGLALKMALSSAGDASIFTWATHLGAYSAYLGVDLSPEFLGKPTREGFAKRKKKKKKEERSQTGEKE</sequence>
<proteinExistence type="predicted"/>
<evidence type="ECO:0000256" key="1">
    <source>
        <dbReference type="SAM" id="MobiDB-lite"/>
    </source>
</evidence>
<dbReference type="AlphaFoldDB" id="A0A9W9WKJ6"/>